<evidence type="ECO:0008006" key="3">
    <source>
        <dbReference type="Google" id="ProtNLM"/>
    </source>
</evidence>
<name>A0A202BXY6_9FLAO</name>
<organism evidence="1 2">
    <name type="scientific">Chryseobacterium mucoviscidosis</name>
    <dbReference type="NCBI Taxonomy" id="1945581"/>
    <lineage>
        <taxon>Bacteria</taxon>
        <taxon>Pseudomonadati</taxon>
        <taxon>Bacteroidota</taxon>
        <taxon>Flavobacteriia</taxon>
        <taxon>Flavobacteriales</taxon>
        <taxon>Weeksellaceae</taxon>
        <taxon>Chryseobacterium group</taxon>
        <taxon>Chryseobacterium</taxon>
    </lineage>
</organism>
<dbReference type="InterPro" id="IPR058074">
    <property type="entry name" value="Bacteriocin-like"/>
</dbReference>
<dbReference type="AlphaFoldDB" id="A0A202BXY6"/>
<gene>
    <name evidence="1" type="ORF">B0E34_12445</name>
</gene>
<dbReference type="NCBIfam" id="NF047798">
    <property type="entry name" value="leader_Chryseo"/>
    <property type="match status" value="1"/>
</dbReference>
<reference evidence="2" key="1">
    <citation type="submission" date="2017-02" db="EMBL/GenBank/DDBJ databases">
        <authorList>
            <person name="Tetz G."/>
            <person name="Tetz V."/>
        </authorList>
    </citation>
    <scope>NUCLEOTIDE SEQUENCE [LARGE SCALE GENOMIC DNA]</scope>
    <source>
        <strain evidence="2">VT16-26</strain>
    </source>
</reference>
<sequence length="70" mass="7169">MKNLKKLSRNELKSVSGAKLYPGGTGGGNCADTCTPTGGGTDDGCSQYGLVCGFFQCNGQLVNRCMPFGG</sequence>
<evidence type="ECO:0000313" key="1">
    <source>
        <dbReference type="EMBL" id="OVE56346.1"/>
    </source>
</evidence>
<dbReference type="Proteomes" id="UP000196355">
    <property type="component" value="Unassembled WGS sequence"/>
</dbReference>
<dbReference type="EMBL" id="MVAG01000122">
    <property type="protein sequence ID" value="OVE56346.1"/>
    <property type="molecule type" value="Genomic_DNA"/>
</dbReference>
<proteinExistence type="predicted"/>
<comment type="caution">
    <text evidence="1">The sequence shown here is derived from an EMBL/GenBank/DDBJ whole genome shotgun (WGS) entry which is preliminary data.</text>
</comment>
<evidence type="ECO:0000313" key="2">
    <source>
        <dbReference type="Proteomes" id="UP000196355"/>
    </source>
</evidence>
<accession>A0A202BXY6</accession>
<keyword evidence="2" id="KW-1185">Reference proteome</keyword>
<protein>
    <recommendedName>
        <fullName evidence="3">Bacteriocin</fullName>
    </recommendedName>
</protein>